<dbReference type="Proteomes" id="UP000028181">
    <property type="component" value="Chromosome I"/>
</dbReference>
<reference evidence="4" key="1">
    <citation type="journal article" date="2014" name="BMC Genomics">
        <title>Genome sequencing of two Neorhizobium galegae strains reveals a noeT gene responsible for the unusual acetylation of the nodulation factors.</title>
        <authorList>
            <person name="Osterman J."/>
            <person name="Marsh J."/>
            <person name="Laine P.K."/>
            <person name="Zeng Z."/>
            <person name="Alatalo E."/>
            <person name="Sullivan J.T."/>
            <person name="Young J.P."/>
            <person name="Thomas-Oates J."/>
            <person name="Paulin L."/>
            <person name="Lindstrom K."/>
        </authorList>
    </citation>
    <scope>NUCLEOTIDE SEQUENCE [LARGE SCALE GENOMIC DNA]</scope>
    <source>
        <strain evidence="4">HAMBI 540</strain>
    </source>
</reference>
<feature type="domain" description="GGDEF" evidence="2">
    <location>
        <begin position="119"/>
        <end position="252"/>
    </location>
</feature>
<protein>
    <submittedName>
        <fullName evidence="3">GGDEF domain-containing protein</fullName>
    </submittedName>
</protein>
<dbReference type="InterPro" id="IPR029787">
    <property type="entry name" value="Nucleotide_cyclase"/>
</dbReference>
<dbReference type="PROSITE" id="PS50887">
    <property type="entry name" value="GGDEF"/>
    <property type="match status" value="1"/>
</dbReference>
<evidence type="ECO:0000313" key="3">
    <source>
        <dbReference type="EMBL" id="CDN49074.1"/>
    </source>
</evidence>
<dbReference type="PANTHER" id="PTHR33121:SF23">
    <property type="entry name" value="CYCLIC DI-GMP PHOSPHODIESTERASE PDEB"/>
    <property type="match status" value="1"/>
</dbReference>
<dbReference type="GeneID" id="24257882"/>
<evidence type="ECO:0000259" key="2">
    <source>
        <dbReference type="PROSITE" id="PS50887"/>
    </source>
</evidence>
<dbReference type="KEGG" id="ngg:RG540_CH29080"/>
<name>A0A068ST74_NEOGA</name>
<organism evidence="3 4">
    <name type="scientific">Neorhizobium galegae bv. orientalis str. HAMBI 540</name>
    <dbReference type="NCBI Taxonomy" id="1028800"/>
    <lineage>
        <taxon>Bacteria</taxon>
        <taxon>Pseudomonadati</taxon>
        <taxon>Pseudomonadota</taxon>
        <taxon>Alphaproteobacteria</taxon>
        <taxon>Hyphomicrobiales</taxon>
        <taxon>Rhizobiaceae</taxon>
        <taxon>Rhizobium/Agrobacterium group</taxon>
        <taxon>Neorhizobium</taxon>
    </lineage>
</organism>
<dbReference type="InterPro" id="IPR043128">
    <property type="entry name" value="Rev_trsase/Diguanyl_cyclase"/>
</dbReference>
<keyword evidence="4" id="KW-1185">Reference proteome</keyword>
<gene>
    <name evidence="3" type="ORF">RG540_CH29080</name>
</gene>
<dbReference type="HOGENOM" id="CLU_000445_11_16_5"/>
<keyword evidence="1" id="KW-1133">Transmembrane helix</keyword>
<dbReference type="Pfam" id="PF00990">
    <property type="entry name" value="GGDEF"/>
    <property type="match status" value="1"/>
</dbReference>
<dbReference type="CDD" id="cd01949">
    <property type="entry name" value="GGDEF"/>
    <property type="match status" value="1"/>
</dbReference>
<dbReference type="Gene3D" id="3.30.70.270">
    <property type="match status" value="1"/>
</dbReference>
<dbReference type="AlphaFoldDB" id="A0A068ST74"/>
<dbReference type="GO" id="GO:0071111">
    <property type="term" value="F:cyclic-guanylate-specific phosphodiesterase activity"/>
    <property type="evidence" value="ECO:0007669"/>
    <property type="project" value="InterPro"/>
</dbReference>
<dbReference type="PATRIC" id="fig|1028800.3.peg.2947"/>
<sequence>MTPYSRFRQALVIPHIKTAMLRTLAAAIGAIAIVWVLSLLVPQRPFWVELTAVALIAAAVTFPLQLALYLRNEALRNTQEELRHALGRAPVTGTMRAGEFANSVEHAIERRRISSTESSDGVLLVLRIDDFDAIDRRYGPQWADTLLQSMVRIIYSSVRHGDLVARLASDELGIYLPGTTLENAGNICERIRRQVKETTFTAGQERQISVTVRLGGTRVEHQTDFQALREAANQAAIAEEEAGSPLFRERFS</sequence>
<dbReference type="SUPFAM" id="SSF55073">
    <property type="entry name" value="Nucleotide cyclase"/>
    <property type="match status" value="1"/>
</dbReference>
<dbReference type="InterPro" id="IPR000160">
    <property type="entry name" value="GGDEF_dom"/>
</dbReference>
<accession>A0A068ST74</accession>
<dbReference type="PANTHER" id="PTHR33121">
    <property type="entry name" value="CYCLIC DI-GMP PHOSPHODIESTERASE PDEF"/>
    <property type="match status" value="1"/>
</dbReference>
<dbReference type="InterPro" id="IPR050706">
    <property type="entry name" value="Cyclic-di-GMP_PDE-like"/>
</dbReference>
<evidence type="ECO:0000313" key="4">
    <source>
        <dbReference type="Proteomes" id="UP000028181"/>
    </source>
</evidence>
<dbReference type="SMART" id="SM00267">
    <property type="entry name" value="GGDEF"/>
    <property type="match status" value="1"/>
</dbReference>
<dbReference type="RefSeq" id="WP_038589115.1">
    <property type="nucleotide sequence ID" value="NZ_HG938353.1"/>
</dbReference>
<feature type="transmembrane region" description="Helical" evidence="1">
    <location>
        <begin position="46"/>
        <end position="70"/>
    </location>
</feature>
<proteinExistence type="predicted"/>
<feature type="transmembrane region" description="Helical" evidence="1">
    <location>
        <begin position="21"/>
        <end position="40"/>
    </location>
</feature>
<keyword evidence="1" id="KW-0472">Membrane</keyword>
<dbReference type="eggNOG" id="COG2199">
    <property type="taxonomic scope" value="Bacteria"/>
</dbReference>
<dbReference type="EMBL" id="HG938353">
    <property type="protein sequence ID" value="CDN49074.1"/>
    <property type="molecule type" value="Genomic_DNA"/>
</dbReference>
<evidence type="ECO:0000256" key="1">
    <source>
        <dbReference type="SAM" id="Phobius"/>
    </source>
</evidence>
<dbReference type="NCBIfam" id="TIGR00254">
    <property type="entry name" value="GGDEF"/>
    <property type="match status" value="1"/>
</dbReference>
<keyword evidence="1" id="KW-0812">Transmembrane</keyword>
<dbReference type="OrthoDB" id="9812260at2"/>